<dbReference type="PRINTS" id="PR00503">
    <property type="entry name" value="BROMODOMAIN"/>
</dbReference>
<dbReference type="InterPro" id="IPR001487">
    <property type="entry name" value="Bromodomain"/>
</dbReference>
<dbReference type="STRING" id="478820.A0A196SBR7"/>
<organism evidence="4 5">
    <name type="scientific">Blastocystis sp. subtype 1 (strain ATCC 50177 / NandII)</name>
    <dbReference type="NCBI Taxonomy" id="478820"/>
    <lineage>
        <taxon>Eukaryota</taxon>
        <taxon>Sar</taxon>
        <taxon>Stramenopiles</taxon>
        <taxon>Bigyra</taxon>
        <taxon>Opalozoa</taxon>
        <taxon>Opalinata</taxon>
        <taxon>Blastocystidae</taxon>
        <taxon>Blastocystis</taxon>
    </lineage>
</organism>
<dbReference type="OrthoDB" id="21449at2759"/>
<evidence type="ECO:0000256" key="1">
    <source>
        <dbReference type="ARBA" id="ARBA00023117"/>
    </source>
</evidence>
<gene>
    <name evidence="4" type="ORF">AV274_4753</name>
</gene>
<sequence length="120" mass="14405">MSEIKSMDDLLEECHSLVVSYLSDNRLVDFWEPVKWQELGLFDYLEIIKNPMDLTTVKNKCETKQYQDVFDFAYDMRLIWRNCITYNQDGCVVVDIAKRYQKLFEERFSRILSQCVNKLP</sequence>
<dbReference type="PANTHER" id="PTHR22880:SF225">
    <property type="entry name" value="BROMODOMAIN-CONTAINING PROTEIN BET-1-RELATED"/>
    <property type="match status" value="1"/>
</dbReference>
<keyword evidence="1 2" id="KW-0103">Bromodomain</keyword>
<dbReference type="InterPro" id="IPR036427">
    <property type="entry name" value="Bromodomain-like_sf"/>
</dbReference>
<evidence type="ECO:0000313" key="4">
    <source>
        <dbReference type="EMBL" id="OAO13557.1"/>
    </source>
</evidence>
<dbReference type="SMART" id="SM00297">
    <property type="entry name" value="BROMO"/>
    <property type="match status" value="1"/>
</dbReference>
<dbReference type="PANTHER" id="PTHR22880">
    <property type="entry name" value="FALZ-RELATED BROMODOMAIN-CONTAINING PROTEINS"/>
    <property type="match status" value="1"/>
</dbReference>
<dbReference type="GO" id="GO:0006338">
    <property type="term" value="P:chromatin remodeling"/>
    <property type="evidence" value="ECO:0007669"/>
    <property type="project" value="TreeGrafter"/>
</dbReference>
<proteinExistence type="predicted"/>
<name>A0A196SBR7_BLAHN</name>
<dbReference type="Pfam" id="PF00439">
    <property type="entry name" value="Bromodomain"/>
    <property type="match status" value="1"/>
</dbReference>
<dbReference type="GO" id="GO:0005634">
    <property type="term" value="C:nucleus"/>
    <property type="evidence" value="ECO:0007669"/>
    <property type="project" value="TreeGrafter"/>
</dbReference>
<comment type="caution">
    <text evidence="4">The sequence shown here is derived from an EMBL/GenBank/DDBJ whole genome shotgun (WGS) entry which is preliminary data.</text>
</comment>
<dbReference type="InterPro" id="IPR050935">
    <property type="entry name" value="Bromo_chromatin_reader"/>
</dbReference>
<reference evidence="4 5" key="1">
    <citation type="submission" date="2016-05" db="EMBL/GenBank/DDBJ databases">
        <title>Nuclear genome of Blastocystis sp. subtype 1 NandII.</title>
        <authorList>
            <person name="Gentekaki E."/>
            <person name="Curtis B."/>
            <person name="Stairs C."/>
            <person name="Eme L."/>
            <person name="Herman E."/>
            <person name="Klimes V."/>
            <person name="Arias M.C."/>
            <person name="Elias M."/>
            <person name="Hilliou F."/>
            <person name="Klute M."/>
            <person name="Malik S.-B."/>
            <person name="Pightling A."/>
            <person name="Rachubinski R."/>
            <person name="Salas D."/>
            <person name="Schlacht A."/>
            <person name="Suga H."/>
            <person name="Archibald J."/>
            <person name="Ball S.G."/>
            <person name="Clark G."/>
            <person name="Dacks J."/>
            <person name="Van Der Giezen M."/>
            <person name="Tsaousis A."/>
            <person name="Roger A."/>
        </authorList>
    </citation>
    <scope>NUCLEOTIDE SEQUENCE [LARGE SCALE GENOMIC DNA]</scope>
    <source>
        <strain evidence="5">ATCC 50177 / NandII</strain>
    </source>
</reference>
<keyword evidence="5" id="KW-1185">Reference proteome</keyword>
<evidence type="ECO:0000259" key="3">
    <source>
        <dbReference type="PROSITE" id="PS50014"/>
    </source>
</evidence>
<dbReference type="Proteomes" id="UP000078348">
    <property type="component" value="Unassembled WGS sequence"/>
</dbReference>
<dbReference type="AlphaFoldDB" id="A0A196SBR7"/>
<dbReference type="PROSITE" id="PS50014">
    <property type="entry name" value="BROMODOMAIN_2"/>
    <property type="match status" value="1"/>
</dbReference>
<protein>
    <submittedName>
        <fullName evidence="4">Bromodomain-containing protein 4hort</fullName>
    </submittedName>
</protein>
<accession>A0A196SBR7</accession>
<dbReference type="GO" id="GO:0000785">
    <property type="term" value="C:chromatin"/>
    <property type="evidence" value="ECO:0007669"/>
    <property type="project" value="TreeGrafter"/>
</dbReference>
<dbReference type="EMBL" id="LXWW01000373">
    <property type="protein sequence ID" value="OAO13557.1"/>
    <property type="molecule type" value="Genomic_DNA"/>
</dbReference>
<dbReference type="GO" id="GO:0006355">
    <property type="term" value="P:regulation of DNA-templated transcription"/>
    <property type="evidence" value="ECO:0007669"/>
    <property type="project" value="TreeGrafter"/>
</dbReference>
<dbReference type="SUPFAM" id="SSF47370">
    <property type="entry name" value="Bromodomain"/>
    <property type="match status" value="1"/>
</dbReference>
<dbReference type="Gene3D" id="1.20.920.10">
    <property type="entry name" value="Bromodomain-like"/>
    <property type="match status" value="1"/>
</dbReference>
<evidence type="ECO:0000313" key="5">
    <source>
        <dbReference type="Proteomes" id="UP000078348"/>
    </source>
</evidence>
<feature type="domain" description="Bromo" evidence="3">
    <location>
        <begin position="30"/>
        <end position="94"/>
    </location>
</feature>
<evidence type="ECO:0000256" key="2">
    <source>
        <dbReference type="PROSITE-ProRule" id="PRU00035"/>
    </source>
</evidence>